<protein>
    <submittedName>
        <fullName evidence="3">Transposase</fullName>
    </submittedName>
</protein>
<name>A0A183EP46_9BILA</name>
<keyword evidence="2" id="KW-1185">Reference proteome</keyword>
<evidence type="ECO:0000313" key="3">
    <source>
        <dbReference type="WBParaSite" id="GPUH_0002276401-mRNA-1"/>
    </source>
</evidence>
<reference evidence="1 2" key="2">
    <citation type="submission" date="2018-11" db="EMBL/GenBank/DDBJ databases">
        <authorList>
            <consortium name="Pathogen Informatics"/>
        </authorList>
    </citation>
    <scope>NUCLEOTIDE SEQUENCE [LARGE SCALE GENOMIC DNA]</scope>
</reference>
<evidence type="ECO:0000313" key="2">
    <source>
        <dbReference type="Proteomes" id="UP000271098"/>
    </source>
</evidence>
<reference evidence="3" key="1">
    <citation type="submission" date="2016-06" db="UniProtKB">
        <authorList>
            <consortium name="WormBaseParasite"/>
        </authorList>
    </citation>
    <scope>IDENTIFICATION</scope>
</reference>
<dbReference type="AlphaFoldDB" id="A0A183EP46"/>
<dbReference type="EMBL" id="UYRT01095823">
    <property type="protein sequence ID" value="VDN40468.1"/>
    <property type="molecule type" value="Genomic_DNA"/>
</dbReference>
<dbReference type="Proteomes" id="UP000271098">
    <property type="component" value="Unassembled WGS sequence"/>
</dbReference>
<evidence type="ECO:0000313" key="1">
    <source>
        <dbReference type="EMBL" id="VDN40468.1"/>
    </source>
</evidence>
<accession>A0A183EP46</accession>
<proteinExistence type="predicted"/>
<organism evidence="3">
    <name type="scientific">Gongylonema pulchrum</name>
    <dbReference type="NCBI Taxonomy" id="637853"/>
    <lineage>
        <taxon>Eukaryota</taxon>
        <taxon>Metazoa</taxon>
        <taxon>Ecdysozoa</taxon>
        <taxon>Nematoda</taxon>
        <taxon>Chromadorea</taxon>
        <taxon>Rhabditida</taxon>
        <taxon>Spirurina</taxon>
        <taxon>Spiruromorpha</taxon>
        <taxon>Spiruroidea</taxon>
        <taxon>Gongylonematidae</taxon>
        <taxon>Gongylonema</taxon>
    </lineage>
</organism>
<dbReference type="WBParaSite" id="GPUH_0002276401-mRNA-1">
    <property type="protein sequence ID" value="GPUH_0002276401-mRNA-1"/>
    <property type="gene ID" value="GPUH_0002276401"/>
</dbReference>
<gene>
    <name evidence="1" type="ORF">GPUH_LOCUS22737</name>
</gene>
<sequence length="112" mass="13614">MCAFSRRIRSDDPSWSQRNAFRASIFERFIEPCNKSWRKRLQAFLHLPGGDMLETQRWQNRGQQVLREVEECRRVLKEHHLKKCFAPFYCYREIRSLPADELIWANQSWIVL</sequence>